<feature type="transmembrane region" description="Helical" evidence="2">
    <location>
        <begin position="442"/>
        <end position="463"/>
    </location>
</feature>
<evidence type="ECO:0000256" key="1">
    <source>
        <dbReference type="SAM" id="MobiDB-lite"/>
    </source>
</evidence>
<feature type="non-terminal residue" evidence="3">
    <location>
        <position position="480"/>
    </location>
</feature>
<evidence type="ECO:0000313" key="3">
    <source>
        <dbReference type="EMBL" id="KAL1253596.1"/>
    </source>
</evidence>
<dbReference type="Proteomes" id="UP001558613">
    <property type="component" value="Unassembled WGS sequence"/>
</dbReference>
<evidence type="ECO:0008006" key="5">
    <source>
        <dbReference type="Google" id="ProtNLM"/>
    </source>
</evidence>
<feature type="compositionally biased region" description="Acidic residues" evidence="1">
    <location>
        <begin position="365"/>
        <end position="396"/>
    </location>
</feature>
<feature type="region of interest" description="Disordered" evidence="1">
    <location>
        <begin position="319"/>
        <end position="412"/>
    </location>
</feature>
<dbReference type="InterPro" id="IPR031524">
    <property type="entry name" value="ARMH4"/>
</dbReference>
<keyword evidence="2" id="KW-1133">Transmembrane helix</keyword>
<accession>A0ABR3LL29</accession>
<feature type="region of interest" description="Disordered" evidence="1">
    <location>
        <begin position="167"/>
        <end position="186"/>
    </location>
</feature>
<name>A0ABR3LL29_9TELE</name>
<organism evidence="3 4">
    <name type="scientific">Cirrhinus molitorella</name>
    <name type="common">mud carp</name>
    <dbReference type="NCBI Taxonomy" id="172907"/>
    <lineage>
        <taxon>Eukaryota</taxon>
        <taxon>Metazoa</taxon>
        <taxon>Chordata</taxon>
        <taxon>Craniata</taxon>
        <taxon>Vertebrata</taxon>
        <taxon>Euteleostomi</taxon>
        <taxon>Actinopterygii</taxon>
        <taxon>Neopterygii</taxon>
        <taxon>Teleostei</taxon>
        <taxon>Ostariophysi</taxon>
        <taxon>Cypriniformes</taxon>
        <taxon>Cyprinidae</taxon>
        <taxon>Labeoninae</taxon>
        <taxon>Labeonini</taxon>
        <taxon>Cirrhinus</taxon>
    </lineage>
</organism>
<dbReference type="EMBL" id="JAYMGO010000020">
    <property type="protein sequence ID" value="KAL1253596.1"/>
    <property type="molecule type" value="Genomic_DNA"/>
</dbReference>
<keyword evidence="2" id="KW-0812">Transmembrane</keyword>
<dbReference type="PANTHER" id="PTHR21585">
    <property type="entry name" value="FULL-LENGTH CDNA CLONE CS0DC025YL05 OF NEUROBLASTOMA"/>
    <property type="match status" value="1"/>
</dbReference>
<evidence type="ECO:0000256" key="2">
    <source>
        <dbReference type="SAM" id="Phobius"/>
    </source>
</evidence>
<sequence>MAAPHLPDCQSFRQRSPCACTGHETDGAFTRSRKCALLFRIRSRLTSVLTSDGSTMFTDATFQSLLLAAICLVSWAVPLEDLEHPGDLHGEDAPLKDRSLDSDSFNASLSIIAAGEPNATHTSAPEEETIGRMEMRKRQMRLNTTAPSSGGSPVSLSLMTPPAGELETRHTLQSNSSEEDRRLTPSVLQSDAFSLSPVTSGDSLAGFAAESGPSFSSRLLDAPDTWTEADRLRAEEVSVLPSSQDVSTEATMSSEDLPLIFEPFEDVTPPGASSEPSVAMTPAAVTTGDAEPERMVSMDTDHASSDVSVSRTLEMSGAREPITEAHPAAEHYGTTQRDDVTQSSVSHSVSEVVHLPASKPKTDTEDPESKEEPDEDEEDEEMDSDEEEEESEEDLTESTMAPHTRPPYSLIPPPPVWVQRNQGLVRSWVELIREKAGYVSGMLAPVGIGIAGALLLVGALYSIRVIHRKRRNSFKHQRRK</sequence>
<dbReference type="PANTHER" id="PTHR21585:SF0">
    <property type="entry name" value="ARMADILLO-LIKE HELICAL DOMAIN-CONTAINING PROTEIN 4"/>
    <property type="match status" value="1"/>
</dbReference>
<comment type="caution">
    <text evidence="3">The sequence shown here is derived from an EMBL/GenBank/DDBJ whole genome shotgun (WGS) entry which is preliminary data.</text>
</comment>
<evidence type="ECO:0000313" key="4">
    <source>
        <dbReference type="Proteomes" id="UP001558613"/>
    </source>
</evidence>
<keyword evidence="4" id="KW-1185">Reference proteome</keyword>
<keyword evidence="2" id="KW-0472">Membrane</keyword>
<protein>
    <recommendedName>
        <fullName evidence="5">Armadillo-like helical domain-containing protein 4</fullName>
    </recommendedName>
</protein>
<reference evidence="3 4" key="1">
    <citation type="submission" date="2023-09" db="EMBL/GenBank/DDBJ databases">
        <authorList>
            <person name="Wang M."/>
        </authorList>
    </citation>
    <scope>NUCLEOTIDE SEQUENCE [LARGE SCALE GENOMIC DNA]</scope>
    <source>
        <strain evidence="3">GT-2023</strain>
        <tissue evidence="3">Liver</tissue>
    </source>
</reference>
<feature type="compositionally biased region" description="Low complexity" evidence="1">
    <location>
        <begin position="341"/>
        <end position="353"/>
    </location>
</feature>
<gene>
    <name evidence="3" type="ORF">QQF64_015825</name>
</gene>
<proteinExistence type="predicted"/>